<dbReference type="EMBL" id="CP104013">
    <property type="protein sequence ID" value="UYP48439.1"/>
    <property type="molecule type" value="Genomic_DNA"/>
</dbReference>
<dbReference type="InterPro" id="IPR028366">
    <property type="entry name" value="PhoU"/>
</dbReference>
<dbReference type="Proteomes" id="UP001208689">
    <property type="component" value="Chromosome"/>
</dbReference>
<name>A0ABY6I0U4_9ARCH</name>
<evidence type="ECO:0000313" key="3">
    <source>
        <dbReference type="Proteomes" id="UP001208689"/>
    </source>
</evidence>
<dbReference type="InterPro" id="IPR038078">
    <property type="entry name" value="PhoU-like_sf"/>
</dbReference>
<dbReference type="InterPro" id="IPR026022">
    <property type="entry name" value="PhoU_dom"/>
</dbReference>
<gene>
    <name evidence="2" type="ORF">NEF87_004724</name>
</gene>
<sequence length="375" mass="44446">MYYNLLIMEMHQRKIQSFAKYSYAVTLPIHWIKKNHLEKKEKNGSSKDPAVNIFENPDGSLGIFPLKEKIKSKEQIFLLELDDLLKQNPNIINEKGISLILISYYMNGASGIEIQSKQPIPKEFIDQIEKTQTRLLFNWNLNRVSSRKLLIKNIFSETPENIFQEEIPRYLRESFSILLWMLEDILTAMENEDYSNLQEIEQQDQKIDRYYFFIVRQIRTIFENPQISKPLNYSHKKLIDLRLLAKLIEDVGDSLKEIASTLFEMNEFFNEIALRDFLIQYFKSLLEIYSELADHIRKNVVERAPAMGLNNEMMQLIQKFRFKGEKLQADWFSLAPNLGVIEDKHTFMEYYKGARLVGNLEDIFKNVFDFTNIFF</sequence>
<dbReference type="PANTHER" id="PTHR42930">
    <property type="entry name" value="PHOSPHATE-SPECIFIC TRANSPORT SYSTEM ACCESSORY PROTEIN PHOU"/>
    <property type="match status" value="1"/>
</dbReference>
<dbReference type="Gene3D" id="1.20.58.220">
    <property type="entry name" value="Phosphate transport system protein phou homolog 2, domain 2"/>
    <property type="match status" value="1"/>
</dbReference>
<accession>A0ABY6I0U4</accession>
<reference evidence="2" key="1">
    <citation type="submission" date="2022-09" db="EMBL/GenBank/DDBJ databases">
        <title>Actin cytoskeleton and complex cell architecture in an #Asgard archaeon.</title>
        <authorList>
            <person name="Ponce Toledo R.I."/>
            <person name="Schleper C."/>
            <person name="Rodrigues Oliveira T."/>
            <person name="Wollweber F."/>
            <person name="Xu J."/>
            <person name="Rittmann S."/>
            <person name="Klingl A."/>
            <person name="Pilhofer M."/>
        </authorList>
    </citation>
    <scope>NUCLEOTIDE SEQUENCE</scope>
    <source>
        <strain evidence="2">B-35</strain>
    </source>
</reference>
<evidence type="ECO:0000313" key="2">
    <source>
        <dbReference type="EMBL" id="UYP48439.1"/>
    </source>
</evidence>
<proteinExistence type="predicted"/>
<dbReference type="SUPFAM" id="SSF109755">
    <property type="entry name" value="PhoU-like"/>
    <property type="match status" value="1"/>
</dbReference>
<protein>
    <recommendedName>
        <fullName evidence="1">PhoU domain-containing protein</fullName>
    </recommendedName>
</protein>
<feature type="domain" description="PhoU" evidence="1">
    <location>
        <begin position="175"/>
        <end position="260"/>
    </location>
</feature>
<dbReference type="PANTHER" id="PTHR42930:SF2">
    <property type="entry name" value="PHOU DOMAIN-CONTAINING PROTEIN"/>
    <property type="match status" value="1"/>
</dbReference>
<evidence type="ECO:0000259" key="1">
    <source>
        <dbReference type="Pfam" id="PF01895"/>
    </source>
</evidence>
<keyword evidence="3" id="KW-1185">Reference proteome</keyword>
<organism evidence="2 3">
    <name type="scientific">Candidatus Lokiarchaeum ossiferum</name>
    <dbReference type="NCBI Taxonomy" id="2951803"/>
    <lineage>
        <taxon>Archaea</taxon>
        <taxon>Promethearchaeati</taxon>
        <taxon>Promethearchaeota</taxon>
        <taxon>Promethearchaeia</taxon>
        <taxon>Promethearchaeales</taxon>
        <taxon>Promethearchaeaceae</taxon>
        <taxon>Candidatus Lokiarchaeum</taxon>
    </lineage>
</organism>
<dbReference type="Pfam" id="PF01895">
    <property type="entry name" value="PhoU"/>
    <property type="match status" value="1"/>
</dbReference>